<dbReference type="InterPro" id="IPR019826">
    <property type="entry name" value="Carboxylesterase_B_AS"/>
</dbReference>
<keyword evidence="6" id="KW-1133">Transmembrane helix</keyword>
<dbReference type="OMA" id="IRIWSTF"/>
<protein>
    <recommendedName>
        <fullName evidence="5">Carboxylic ester hydrolase</fullName>
        <ecNumber evidence="5">3.1.1.-</ecNumber>
    </recommendedName>
</protein>
<feature type="domain" description="Carboxylesterase type B" evidence="7">
    <location>
        <begin position="1"/>
        <end position="435"/>
    </location>
</feature>
<evidence type="ECO:0000256" key="6">
    <source>
        <dbReference type="SAM" id="Phobius"/>
    </source>
</evidence>
<evidence type="ECO:0000259" key="7">
    <source>
        <dbReference type="Pfam" id="PF00135"/>
    </source>
</evidence>
<dbReference type="EMBL" id="JAPWDV010000001">
    <property type="protein sequence ID" value="KAJ6221796.1"/>
    <property type="molecule type" value="Genomic_DNA"/>
</dbReference>
<feature type="transmembrane region" description="Helical" evidence="6">
    <location>
        <begin position="105"/>
        <end position="125"/>
    </location>
</feature>
<gene>
    <name evidence="8" type="ORF">RDWZM_000341</name>
</gene>
<dbReference type="AlphaFoldDB" id="A0A9Q0RPI9"/>
<dbReference type="PANTHER" id="PTHR43918">
    <property type="entry name" value="ACETYLCHOLINESTERASE"/>
    <property type="match status" value="1"/>
</dbReference>
<accession>A0A9Q0RPI9</accession>
<evidence type="ECO:0000256" key="3">
    <source>
        <dbReference type="ARBA" id="ARBA00022801"/>
    </source>
</evidence>
<dbReference type="InterPro" id="IPR029058">
    <property type="entry name" value="AB_hydrolase_fold"/>
</dbReference>
<evidence type="ECO:0000256" key="2">
    <source>
        <dbReference type="ARBA" id="ARBA00022487"/>
    </source>
</evidence>
<keyword evidence="4" id="KW-0325">Glycoprotein</keyword>
<evidence type="ECO:0000313" key="9">
    <source>
        <dbReference type="Proteomes" id="UP001142055"/>
    </source>
</evidence>
<dbReference type="Pfam" id="PF00135">
    <property type="entry name" value="COesterase"/>
    <property type="match status" value="1"/>
</dbReference>
<dbReference type="InterPro" id="IPR019819">
    <property type="entry name" value="Carboxylesterase_B_CS"/>
</dbReference>
<dbReference type="InterPro" id="IPR002018">
    <property type="entry name" value="CarbesteraseB"/>
</dbReference>
<dbReference type="GO" id="GO:0005886">
    <property type="term" value="C:plasma membrane"/>
    <property type="evidence" value="ECO:0007669"/>
    <property type="project" value="TreeGrafter"/>
</dbReference>
<keyword evidence="6" id="KW-0472">Membrane</keyword>
<dbReference type="GO" id="GO:0003990">
    <property type="term" value="F:acetylcholinesterase activity"/>
    <property type="evidence" value="ECO:0007669"/>
    <property type="project" value="TreeGrafter"/>
</dbReference>
<comment type="similarity">
    <text evidence="1 5">Belongs to the type-B carboxylesterase/lipase family.</text>
</comment>
<dbReference type="GO" id="GO:0006581">
    <property type="term" value="P:acetylcholine catabolic process"/>
    <property type="evidence" value="ECO:0007669"/>
    <property type="project" value="TreeGrafter"/>
</dbReference>
<evidence type="ECO:0000256" key="4">
    <source>
        <dbReference type="ARBA" id="ARBA00023180"/>
    </source>
</evidence>
<dbReference type="InterPro" id="IPR050654">
    <property type="entry name" value="AChE-related_enzymes"/>
</dbReference>
<keyword evidence="2" id="KW-0719">Serine esterase</keyword>
<dbReference type="Proteomes" id="UP001142055">
    <property type="component" value="Chromosome 1"/>
</dbReference>
<dbReference type="GO" id="GO:0005615">
    <property type="term" value="C:extracellular space"/>
    <property type="evidence" value="ECO:0007669"/>
    <property type="project" value="TreeGrafter"/>
</dbReference>
<dbReference type="SUPFAM" id="SSF53474">
    <property type="entry name" value="alpha/beta-Hydrolases"/>
    <property type="match status" value="1"/>
</dbReference>
<dbReference type="PROSITE" id="PS00941">
    <property type="entry name" value="CARBOXYLESTERASE_B_2"/>
    <property type="match status" value="1"/>
</dbReference>
<dbReference type="EC" id="3.1.1.-" evidence="5"/>
<evidence type="ECO:0000256" key="5">
    <source>
        <dbReference type="RuleBase" id="RU361235"/>
    </source>
</evidence>
<sequence>MSEDCLYLNVWRPINETETLRPVMVYIHGGAFVMGTIFSLFTDSKHIAQTGDVVIVSLAYRLGAFGFLYADDEKAPGNLGLHDMILGLQWVRDNAEKFGGNPNQVTLYGCSAGSMAIGSLILSPMTTGLFHRAIMQGGAPNSNFGTVSKHGALEITKDFAQKIDCYSNVTDEMINCLKAKTMNEITEKLSMTFNVTNEFFVPIYGDDFMPKSPIESLRDGLFQSNVDIMYGVARDEGTYFIWKIFPEMAKDDVVITVEKARQSIVHLMNNLFNQTFGDEVASFYLNHLKEPSQDELKLAIAQAWGDYQMVCPTILFGEEYAKHRPNGHYYSYRMMQMFPFLENIPSWIGVGHAQDTIYMFLQSLLKRNIDKQLSNDIIRVMTNFAKTGNPGMMNLNDDTTKWVEAFKNDDNHFTQYMSWNASNYQMIDNYYVKVCNEFWKSRIVQ</sequence>
<dbReference type="PANTHER" id="PTHR43918:SF4">
    <property type="entry name" value="CARBOXYLIC ESTER HYDROLASE"/>
    <property type="match status" value="1"/>
</dbReference>
<reference evidence="8" key="1">
    <citation type="submission" date="2022-12" db="EMBL/GenBank/DDBJ databases">
        <title>Genome assemblies of Blomia tropicalis.</title>
        <authorList>
            <person name="Cui Y."/>
        </authorList>
    </citation>
    <scope>NUCLEOTIDE SEQUENCE</scope>
    <source>
        <tissue evidence="8">Adult mites</tissue>
    </source>
</reference>
<keyword evidence="6" id="KW-0812">Transmembrane</keyword>
<dbReference type="PROSITE" id="PS00122">
    <property type="entry name" value="CARBOXYLESTERASE_B_1"/>
    <property type="match status" value="1"/>
</dbReference>
<dbReference type="Gene3D" id="3.40.50.1820">
    <property type="entry name" value="alpha/beta hydrolase"/>
    <property type="match status" value="1"/>
</dbReference>
<name>A0A9Q0RPI9_BLOTA</name>
<proteinExistence type="inferred from homology"/>
<keyword evidence="9" id="KW-1185">Reference proteome</keyword>
<organism evidence="8 9">
    <name type="scientific">Blomia tropicalis</name>
    <name type="common">Mite</name>
    <dbReference type="NCBI Taxonomy" id="40697"/>
    <lineage>
        <taxon>Eukaryota</taxon>
        <taxon>Metazoa</taxon>
        <taxon>Ecdysozoa</taxon>
        <taxon>Arthropoda</taxon>
        <taxon>Chelicerata</taxon>
        <taxon>Arachnida</taxon>
        <taxon>Acari</taxon>
        <taxon>Acariformes</taxon>
        <taxon>Sarcoptiformes</taxon>
        <taxon>Astigmata</taxon>
        <taxon>Glycyphagoidea</taxon>
        <taxon>Echimyopodidae</taxon>
        <taxon>Blomia</taxon>
    </lineage>
</organism>
<feature type="transmembrane region" description="Helical" evidence="6">
    <location>
        <begin position="23"/>
        <end position="41"/>
    </location>
</feature>
<evidence type="ECO:0000313" key="8">
    <source>
        <dbReference type="EMBL" id="KAJ6221796.1"/>
    </source>
</evidence>
<evidence type="ECO:0000256" key="1">
    <source>
        <dbReference type="ARBA" id="ARBA00005964"/>
    </source>
</evidence>
<dbReference type="GO" id="GO:0019695">
    <property type="term" value="P:choline metabolic process"/>
    <property type="evidence" value="ECO:0007669"/>
    <property type="project" value="TreeGrafter"/>
</dbReference>
<comment type="caution">
    <text evidence="8">The sequence shown here is derived from an EMBL/GenBank/DDBJ whole genome shotgun (WGS) entry which is preliminary data.</text>
</comment>
<keyword evidence="3 5" id="KW-0378">Hydrolase</keyword>